<dbReference type="NCBIfam" id="TIGR01452">
    <property type="entry name" value="PGP_euk"/>
    <property type="match status" value="1"/>
</dbReference>
<dbReference type="InterPro" id="IPR006357">
    <property type="entry name" value="HAD-SF_hydro_IIA"/>
</dbReference>
<organism evidence="2 3">
    <name type="scientific">Ascaris lumbricoides</name>
    <name type="common">Giant roundworm</name>
    <dbReference type="NCBI Taxonomy" id="6252"/>
    <lineage>
        <taxon>Eukaryota</taxon>
        <taxon>Metazoa</taxon>
        <taxon>Ecdysozoa</taxon>
        <taxon>Nematoda</taxon>
        <taxon>Chromadorea</taxon>
        <taxon>Rhabditida</taxon>
        <taxon>Spirurina</taxon>
        <taxon>Ascaridomorpha</taxon>
        <taxon>Ascaridoidea</taxon>
        <taxon>Ascarididae</taxon>
        <taxon>Ascaris</taxon>
    </lineage>
</organism>
<evidence type="ECO:0000313" key="3">
    <source>
        <dbReference type="WBParaSite" id="ALUE_0000529701-mRNA-1"/>
    </source>
</evidence>
<evidence type="ECO:0000313" key="2">
    <source>
        <dbReference type="Proteomes" id="UP000036681"/>
    </source>
</evidence>
<name>A0A0M3HS85_ASCLU</name>
<dbReference type="Proteomes" id="UP000036681">
    <property type="component" value="Unplaced"/>
</dbReference>
<dbReference type="GO" id="GO:0016791">
    <property type="term" value="F:phosphatase activity"/>
    <property type="evidence" value="ECO:0007669"/>
    <property type="project" value="InterPro"/>
</dbReference>
<dbReference type="WBParaSite" id="ALUE_0000529701-mRNA-1">
    <property type="protein sequence ID" value="ALUE_0000529701-mRNA-1"/>
    <property type="gene ID" value="ALUE_0000529701"/>
</dbReference>
<reference evidence="3" key="1">
    <citation type="submission" date="2017-02" db="UniProtKB">
        <authorList>
            <consortium name="WormBaseParasite"/>
        </authorList>
    </citation>
    <scope>IDENTIFICATION</scope>
</reference>
<dbReference type="AlphaFoldDB" id="A0A0M3HS85"/>
<dbReference type="PANTHER" id="PTHR19288">
    <property type="entry name" value="4-NITROPHENYLPHOSPHATASE-RELATED"/>
    <property type="match status" value="1"/>
</dbReference>
<sequence length="398" mass="44280">MQPLSDQLCGCVMFARDRVGLLKCFAAKECVRQLRVSATRKNDSANQRPSTASNENNYIPMKAAQPQTTICNVCNATIIHKWQYCQFPRELDSTSFAELLPDIDTFIFDADGVLWLGETPIVGSPEFFEYLTKQNKQIIVLTNNSNRSRRALLAKMRKMGFTGTSEEDIVNPAAIIIEYLSSRGFQASGKMVYLIGSQGFREELDEARIMYFGCGPDPPDGMDIDQENLLDKDAFIYRIGLDDPAKEVGAVIVGFEKHFNCVKMMRAANFLQDENCLFLGTNEDETSPGPHPKTVIPDTGPILAAVKMAAGREPIVVGKPHAAAFHFICSKWGIRPHRTMMIGDRSNTDIIFGRRHGMRTTLVLSGVHSLEDVQRNQRAGLVDLLPDYYAPCLGSLVS</sequence>
<dbReference type="SUPFAM" id="SSF56784">
    <property type="entry name" value="HAD-like"/>
    <property type="match status" value="1"/>
</dbReference>
<dbReference type="Pfam" id="PF13344">
    <property type="entry name" value="Hydrolase_6"/>
    <property type="match status" value="1"/>
</dbReference>
<dbReference type="NCBIfam" id="TIGR01460">
    <property type="entry name" value="HAD-SF-IIA"/>
    <property type="match status" value="1"/>
</dbReference>
<keyword evidence="2" id="KW-1185">Reference proteome</keyword>
<dbReference type="Pfam" id="PF13242">
    <property type="entry name" value="Hydrolase_like"/>
    <property type="match status" value="1"/>
</dbReference>
<dbReference type="GO" id="GO:0005737">
    <property type="term" value="C:cytoplasm"/>
    <property type="evidence" value="ECO:0007669"/>
    <property type="project" value="TreeGrafter"/>
</dbReference>
<dbReference type="InterPro" id="IPR036412">
    <property type="entry name" value="HAD-like_sf"/>
</dbReference>
<dbReference type="InterPro" id="IPR023214">
    <property type="entry name" value="HAD_sf"/>
</dbReference>
<keyword evidence="1" id="KW-0378">Hydrolase</keyword>
<accession>A0A0M3HS85</accession>
<proteinExistence type="predicted"/>
<dbReference type="PANTHER" id="PTHR19288:SF83">
    <property type="entry name" value="PHOSPHOGLYCOLATE PHOSPHATASE"/>
    <property type="match status" value="1"/>
</dbReference>
<protein>
    <submittedName>
        <fullName evidence="3">Phosphoglycolate phosphatase</fullName>
    </submittedName>
</protein>
<dbReference type="Gene3D" id="3.40.50.1000">
    <property type="entry name" value="HAD superfamily/HAD-like"/>
    <property type="match status" value="2"/>
</dbReference>
<dbReference type="InterPro" id="IPR006349">
    <property type="entry name" value="PGP_euk"/>
</dbReference>
<evidence type="ECO:0000256" key="1">
    <source>
        <dbReference type="ARBA" id="ARBA00022801"/>
    </source>
</evidence>